<dbReference type="Pfam" id="PF02659">
    <property type="entry name" value="Mntp"/>
    <property type="match status" value="1"/>
</dbReference>
<sequence>MTLSISIAVLLITLGITADNLLLSKMSLNTIAFTKSKKTILLQLVLFTIQLQVIKYGYWTAALVTSSIKNQEKWIAVTMLFSIAVKMIQEFKIKVIRNHKTFPDLDDFLNIALASSVYLFVLGFALSLLKIEPLTIYKTVIPCLLFFLLIGWSLKYFNSVKAIQLIKISAIVMIFSGVIIFLINTI</sequence>
<keyword evidence="1" id="KW-1003">Cell membrane</keyword>
<feature type="transmembrane region" description="Helical" evidence="5">
    <location>
        <begin position="165"/>
        <end position="183"/>
    </location>
</feature>
<evidence type="ECO:0000256" key="3">
    <source>
        <dbReference type="ARBA" id="ARBA00022989"/>
    </source>
</evidence>
<gene>
    <name evidence="6" type="ORF">FLA105534_00139</name>
</gene>
<dbReference type="AlphaFoldDB" id="A0A6J4G6F3"/>
<dbReference type="Proteomes" id="UP000479938">
    <property type="component" value="Unassembled WGS sequence"/>
</dbReference>
<feature type="transmembrane region" description="Helical" evidence="5">
    <location>
        <begin position="71"/>
        <end position="88"/>
    </location>
</feature>
<keyword evidence="7" id="KW-1185">Reference proteome</keyword>
<feature type="transmembrane region" description="Helical" evidence="5">
    <location>
        <begin position="108"/>
        <end position="129"/>
    </location>
</feature>
<evidence type="ECO:0000313" key="7">
    <source>
        <dbReference type="Proteomes" id="UP000479938"/>
    </source>
</evidence>
<reference evidence="6 7" key="1">
    <citation type="submission" date="2020-02" db="EMBL/GenBank/DDBJ databases">
        <authorList>
            <person name="Criscuolo A."/>
        </authorList>
    </citation>
    <scope>NUCLEOTIDE SEQUENCE [LARGE SCALE GENOMIC DNA]</scope>
    <source>
        <strain evidence="6">CIP105534</strain>
    </source>
</reference>
<evidence type="ECO:0000256" key="4">
    <source>
        <dbReference type="ARBA" id="ARBA00023136"/>
    </source>
</evidence>
<organism evidence="6 7">
    <name type="scientific">Flavobacterium bizetiae</name>
    <dbReference type="NCBI Taxonomy" id="2704140"/>
    <lineage>
        <taxon>Bacteria</taxon>
        <taxon>Pseudomonadati</taxon>
        <taxon>Bacteroidota</taxon>
        <taxon>Flavobacteriia</taxon>
        <taxon>Flavobacteriales</taxon>
        <taxon>Flavobacteriaceae</taxon>
        <taxon>Flavobacterium</taxon>
    </lineage>
</organism>
<evidence type="ECO:0000256" key="5">
    <source>
        <dbReference type="SAM" id="Phobius"/>
    </source>
</evidence>
<proteinExistence type="predicted"/>
<feature type="transmembrane region" description="Helical" evidence="5">
    <location>
        <begin position="40"/>
        <end position="59"/>
    </location>
</feature>
<evidence type="ECO:0008006" key="8">
    <source>
        <dbReference type="Google" id="ProtNLM"/>
    </source>
</evidence>
<accession>A0A6J4G6F3</accession>
<keyword evidence="2 5" id="KW-0812">Transmembrane</keyword>
<keyword evidence="4 5" id="KW-0472">Membrane</keyword>
<name>A0A6J4G6F3_9FLAO</name>
<evidence type="ECO:0000256" key="1">
    <source>
        <dbReference type="ARBA" id="ARBA00022475"/>
    </source>
</evidence>
<dbReference type="InterPro" id="IPR003810">
    <property type="entry name" value="Mntp/YtaF"/>
</dbReference>
<protein>
    <recommendedName>
        <fullName evidence="8">Manganese efflux pump MntP</fullName>
    </recommendedName>
</protein>
<keyword evidence="3 5" id="KW-1133">Transmembrane helix</keyword>
<evidence type="ECO:0000313" key="6">
    <source>
        <dbReference type="EMBL" id="CAA9194437.1"/>
    </source>
</evidence>
<feature type="transmembrane region" description="Helical" evidence="5">
    <location>
        <begin position="6"/>
        <end position="28"/>
    </location>
</feature>
<evidence type="ECO:0000256" key="2">
    <source>
        <dbReference type="ARBA" id="ARBA00022692"/>
    </source>
</evidence>
<feature type="transmembrane region" description="Helical" evidence="5">
    <location>
        <begin position="135"/>
        <end position="153"/>
    </location>
</feature>
<dbReference type="RefSeq" id="WP_173968810.1">
    <property type="nucleotide sequence ID" value="NZ_CADCSU010000022.1"/>
</dbReference>
<dbReference type="EMBL" id="CADCSU010000022">
    <property type="protein sequence ID" value="CAA9194437.1"/>
    <property type="molecule type" value="Genomic_DNA"/>
</dbReference>